<protein>
    <submittedName>
        <fullName evidence="1">Uncharacterized protein</fullName>
    </submittedName>
</protein>
<dbReference type="EMBL" id="JX649862">
    <property type="protein sequence ID" value="AGC71104.1"/>
    <property type="molecule type" value="Genomic_DNA"/>
</dbReference>
<dbReference type="AlphaFoldDB" id="L7VUG2"/>
<proteinExistence type="predicted"/>
<accession>L7VUG2</accession>
<name>L7VUG2_9BACT</name>
<evidence type="ECO:0000313" key="1">
    <source>
        <dbReference type="EMBL" id="AGC71104.1"/>
    </source>
</evidence>
<sequence>MLQRLLYPWHLPPYGITNTESFDWNPKNLEPQSFTLPEPVKGLVEGVQWEWMFDFSCAVARQLSQVGVTLADNPPANGAVFIANDQNRVSPQASAHAYLMTLAQRSAIEMVGLMRESAPQESAGHSCPEITGVAFFAECAAKRGTGARLSETLQILAQEVTARCNAEAGGDVRIQFSHTRPTQAKSPIANCGTLPVAGYRIRYSGCETDQVLQALADAIQSLPPPQRVAKRADIMVLSNLWCRSAV</sequence>
<reference evidence="1" key="1">
    <citation type="submission" date="2012-09" db="EMBL/GenBank/DDBJ databases">
        <title>Metagenomic Characterization of a Microbial Community in Wastewater Detects High Levels of Antibiotic Resistance.</title>
        <authorList>
            <person name="Abrams M."/>
            <person name="Caldwell A."/>
            <person name="Vandaei E."/>
            <person name="Lee W."/>
            <person name="Perrott J."/>
            <person name="Khan S.Y."/>
            <person name="Ta J."/>
            <person name="Romero D."/>
            <person name="Nguyen V."/>
            <person name="Pourmand N."/>
            <person name="Ouverney C.C."/>
        </authorList>
    </citation>
    <scope>NUCLEOTIDE SEQUENCE</scope>
</reference>
<organism evidence="1">
    <name type="scientific">uncultured bacterium A1Q1_fos_2067</name>
    <dbReference type="NCBI Taxonomy" id="1256560"/>
    <lineage>
        <taxon>Bacteria</taxon>
        <taxon>environmental samples</taxon>
    </lineage>
</organism>